<proteinExistence type="inferred from homology"/>
<evidence type="ECO:0000313" key="9">
    <source>
        <dbReference type="EMBL" id="SKC63634.1"/>
    </source>
</evidence>
<keyword evidence="3" id="KW-0813">Transport</keyword>
<organism evidence="9 10">
    <name type="scientific">Okibacterium fritillariae</name>
    <dbReference type="NCBI Taxonomy" id="123320"/>
    <lineage>
        <taxon>Bacteria</taxon>
        <taxon>Bacillati</taxon>
        <taxon>Actinomycetota</taxon>
        <taxon>Actinomycetes</taxon>
        <taxon>Micrococcales</taxon>
        <taxon>Microbacteriaceae</taxon>
        <taxon>Okibacterium</taxon>
    </lineage>
</organism>
<keyword evidence="5 8" id="KW-0812">Transmembrane</keyword>
<dbReference type="SUPFAM" id="SSF81345">
    <property type="entry name" value="ABC transporter involved in vitamin B12 uptake, BtuC"/>
    <property type="match status" value="1"/>
</dbReference>
<feature type="transmembrane region" description="Helical" evidence="8">
    <location>
        <begin position="306"/>
        <end position="327"/>
    </location>
</feature>
<dbReference type="Gene3D" id="1.10.3470.10">
    <property type="entry name" value="ABC transporter involved in vitamin B12 uptake, BtuC"/>
    <property type="match status" value="1"/>
</dbReference>
<evidence type="ECO:0000256" key="2">
    <source>
        <dbReference type="ARBA" id="ARBA00007935"/>
    </source>
</evidence>
<dbReference type="STRING" id="123320.SAMN06309945_2297"/>
<name>A0A1T5KIR6_9MICO</name>
<dbReference type="InterPro" id="IPR037294">
    <property type="entry name" value="ABC_BtuC-like"/>
</dbReference>
<keyword evidence="6 8" id="KW-1133">Transmembrane helix</keyword>
<feature type="transmembrane region" description="Helical" evidence="8">
    <location>
        <begin position="125"/>
        <end position="143"/>
    </location>
</feature>
<feature type="transmembrane region" description="Helical" evidence="8">
    <location>
        <begin position="41"/>
        <end position="66"/>
    </location>
</feature>
<protein>
    <submittedName>
        <fullName evidence="9">Iron complex transport system permease protein</fullName>
    </submittedName>
</protein>
<feature type="transmembrane region" description="Helical" evidence="8">
    <location>
        <begin position="95"/>
        <end position="113"/>
    </location>
</feature>
<keyword evidence="10" id="KW-1185">Reference proteome</keyword>
<dbReference type="PANTHER" id="PTHR30472:SF24">
    <property type="entry name" value="FERRIC ENTEROBACTIN TRANSPORT SYSTEM PERMEASE PROTEIN FEPG"/>
    <property type="match status" value="1"/>
</dbReference>
<feature type="transmembrane region" description="Helical" evidence="8">
    <location>
        <begin position="149"/>
        <end position="166"/>
    </location>
</feature>
<dbReference type="GO" id="GO:0022857">
    <property type="term" value="F:transmembrane transporter activity"/>
    <property type="evidence" value="ECO:0007669"/>
    <property type="project" value="InterPro"/>
</dbReference>
<evidence type="ECO:0000256" key="6">
    <source>
        <dbReference type="ARBA" id="ARBA00022989"/>
    </source>
</evidence>
<dbReference type="EMBL" id="FUZP01000002">
    <property type="protein sequence ID" value="SKC63634.1"/>
    <property type="molecule type" value="Genomic_DNA"/>
</dbReference>
<dbReference type="PANTHER" id="PTHR30472">
    <property type="entry name" value="FERRIC ENTEROBACTIN TRANSPORT SYSTEM PERMEASE PROTEIN"/>
    <property type="match status" value="1"/>
</dbReference>
<feature type="transmembrane region" description="Helical" evidence="8">
    <location>
        <begin position="268"/>
        <end position="294"/>
    </location>
</feature>
<evidence type="ECO:0000256" key="3">
    <source>
        <dbReference type="ARBA" id="ARBA00022448"/>
    </source>
</evidence>
<reference evidence="9 10" key="1">
    <citation type="submission" date="2017-02" db="EMBL/GenBank/DDBJ databases">
        <authorList>
            <person name="Peterson S.W."/>
        </authorList>
    </citation>
    <scope>NUCLEOTIDE SEQUENCE [LARGE SCALE GENOMIC DNA]</scope>
    <source>
        <strain evidence="9 10">VKM Ac-2059</strain>
    </source>
</reference>
<comment type="subcellular location">
    <subcellularLocation>
        <location evidence="1">Cell membrane</location>
        <topology evidence="1">Multi-pass membrane protein</topology>
    </subcellularLocation>
</comment>
<keyword evidence="4" id="KW-1003">Cell membrane</keyword>
<keyword evidence="7 8" id="KW-0472">Membrane</keyword>
<evidence type="ECO:0000256" key="5">
    <source>
        <dbReference type="ARBA" id="ARBA00022692"/>
    </source>
</evidence>
<evidence type="ECO:0000256" key="4">
    <source>
        <dbReference type="ARBA" id="ARBA00022475"/>
    </source>
</evidence>
<feature type="transmembrane region" description="Helical" evidence="8">
    <location>
        <begin position="178"/>
        <end position="197"/>
    </location>
</feature>
<dbReference type="Pfam" id="PF01032">
    <property type="entry name" value="FecCD"/>
    <property type="match status" value="1"/>
</dbReference>
<dbReference type="GO" id="GO:0005886">
    <property type="term" value="C:plasma membrane"/>
    <property type="evidence" value="ECO:0007669"/>
    <property type="project" value="UniProtKB-SubCell"/>
</dbReference>
<evidence type="ECO:0000256" key="8">
    <source>
        <dbReference type="SAM" id="Phobius"/>
    </source>
</evidence>
<evidence type="ECO:0000313" key="10">
    <source>
        <dbReference type="Proteomes" id="UP000190857"/>
    </source>
</evidence>
<evidence type="ECO:0000256" key="1">
    <source>
        <dbReference type="ARBA" id="ARBA00004651"/>
    </source>
</evidence>
<feature type="transmembrane region" description="Helical" evidence="8">
    <location>
        <begin position="336"/>
        <end position="355"/>
    </location>
</feature>
<gene>
    <name evidence="9" type="ORF">SAMN06309945_2297</name>
</gene>
<sequence length="362" mass="36681">MTRVDAAAIAAGGAAGGASRTPARTFRLGSWLSFRYRLRPVVVSVLLVVVTVILGVATLTLGRLGIALPDLPGALLGDVSGKEKFILGVIRGPRLVVALGAGFAFGVAGSIFQRVTRNPLGSPDVIGLTAGASAGAVSVSLLWPNIIPVPVGALIGAVAAMIVVYASTGRGFAAPQRLIVAGIGVSALSLAFVQFVLSRAQQEQATVVSGWLNGSLEAKDWSDAAVVWVSVIVFTVLALALAPRTLLVELGDDIADGVGARSSATRVFIVLIAIALSAAAVSVCGPIAFIALTAPHIARALTRDSGAGLVAAGLTGSALLVAADLLVQQAPLPQQLPVGIVTAGMGGLFLGFLLIRQWRRTG</sequence>
<dbReference type="Proteomes" id="UP000190857">
    <property type="component" value="Unassembled WGS sequence"/>
</dbReference>
<comment type="similarity">
    <text evidence="2">Belongs to the binding-protein-dependent transport system permease family. FecCD subfamily.</text>
</comment>
<dbReference type="GO" id="GO:0033214">
    <property type="term" value="P:siderophore-iron import into cell"/>
    <property type="evidence" value="ECO:0007669"/>
    <property type="project" value="TreeGrafter"/>
</dbReference>
<accession>A0A1T5KIR6</accession>
<evidence type="ECO:0000256" key="7">
    <source>
        <dbReference type="ARBA" id="ARBA00023136"/>
    </source>
</evidence>
<dbReference type="RefSeq" id="WP_079728337.1">
    <property type="nucleotide sequence ID" value="NZ_FUZP01000002.1"/>
</dbReference>
<feature type="transmembrane region" description="Helical" evidence="8">
    <location>
        <begin position="225"/>
        <end position="247"/>
    </location>
</feature>
<dbReference type="CDD" id="cd06550">
    <property type="entry name" value="TM_ABC_iron-siderophores_like"/>
    <property type="match status" value="1"/>
</dbReference>
<dbReference type="OrthoDB" id="4455417at2"/>
<dbReference type="InterPro" id="IPR000522">
    <property type="entry name" value="ABC_transptr_permease_BtuC"/>
</dbReference>
<dbReference type="AlphaFoldDB" id="A0A1T5KIR6"/>